<dbReference type="Gene3D" id="3.30.1050.10">
    <property type="entry name" value="SCP2 sterol-binding domain"/>
    <property type="match status" value="1"/>
</dbReference>
<gene>
    <name evidence="2" type="ORF">RDWZM_004050</name>
</gene>
<comment type="caution">
    <text evidence="2">The sequence shown here is derived from an EMBL/GenBank/DDBJ whole genome shotgun (WGS) entry which is preliminary data.</text>
</comment>
<dbReference type="OMA" id="RIIIRQA"/>
<dbReference type="GO" id="GO:0005829">
    <property type="term" value="C:cytosol"/>
    <property type="evidence" value="ECO:0007669"/>
    <property type="project" value="TreeGrafter"/>
</dbReference>
<dbReference type="InterPro" id="IPR036527">
    <property type="entry name" value="SCP2_sterol-bd_dom_sf"/>
</dbReference>
<sequence length="163" mass="18138">MLSNTSRIIIRQALRNVAANRQMSTLNMIKPICLSQNNESFLQFHQSVRCFSDQAAKATKIMDAARDAITDDLKKQLNGVFVFKVSGVNYLLDAHADRPLRVEVVEQLPEKVDVTMITDEDTFVNMATGKTKSTSAFMTGKLKIKGNVGLAMKAEKIFKAIKV</sequence>
<feature type="domain" description="SCP2" evidence="1">
    <location>
        <begin position="66"/>
        <end position="159"/>
    </location>
</feature>
<proteinExistence type="predicted"/>
<dbReference type="OrthoDB" id="5327538at2759"/>
<reference evidence="2" key="1">
    <citation type="submission" date="2022-12" db="EMBL/GenBank/DDBJ databases">
        <title>Genome assemblies of Blomia tropicalis.</title>
        <authorList>
            <person name="Cui Y."/>
        </authorList>
    </citation>
    <scope>NUCLEOTIDE SEQUENCE</scope>
    <source>
        <tissue evidence="2">Adult mites</tissue>
    </source>
</reference>
<accession>A0A9Q0RT98</accession>
<evidence type="ECO:0000313" key="2">
    <source>
        <dbReference type="EMBL" id="KAJ6225505.1"/>
    </source>
</evidence>
<evidence type="ECO:0000313" key="3">
    <source>
        <dbReference type="Proteomes" id="UP001142055"/>
    </source>
</evidence>
<dbReference type="AlphaFoldDB" id="A0A9Q0RT98"/>
<evidence type="ECO:0000259" key="1">
    <source>
        <dbReference type="Pfam" id="PF02036"/>
    </source>
</evidence>
<dbReference type="PANTHER" id="PTHR10094:SF25">
    <property type="entry name" value="SCP2 STEROL-BINDING DOMAIN-CONTAINING PROTEIN 1"/>
    <property type="match status" value="1"/>
</dbReference>
<dbReference type="Pfam" id="PF02036">
    <property type="entry name" value="SCP2"/>
    <property type="match status" value="1"/>
</dbReference>
<name>A0A9Q0RT98_BLOTA</name>
<keyword evidence="3" id="KW-1185">Reference proteome</keyword>
<protein>
    <recommendedName>
        <fullName evidence="1">SCP2 domain-containing protein</fullName>
    </recommendedName>
</protein>
<dbReference type="EMBL" id="JAPWDV010000001">
    <property type="protein sequence ID" value="KAJ6225505.1"/>
    <property type="molecule type" value="Genomic_DNA"/>
</dbReference>
<dbReference type="InterPro" id="IPR003033">
    <property type="entry name" value="SCP2_sterol-bd_dom"/>
</dbReference>
<dbReference type="Proteomes" id="UP001142055">
    <property type="component" value="Chromosome 1"/>
</dbReference>
<dbReference type="SUPFAM" id="SSF55718">
    <property type="entry name" value="SCP-like"/>
    <property type="match status" value="1"/>
</dbReference>
<organism evidence="2 3">
    <name type="scientific">Blomia tropicalis</name>
    <name type="common">Mite</name>
    <dbReference type="NCBI Taxonomy" id="40697"/>
    <lineage>
        <taxon>Eukaryota</taxon>
        <taxon>Metazoa</taxon>
        <taxon>Ecdysozoa</taxon>
        <taxon>Arthropoda</taxon>
        <taxon>Chelicerata</taxon>
        <taxon>Arachnida</taxon>
        <taxon>Acari</taxon>
        <taxon>Acariformes</taxon>
        <taxon>Sarcoptiformes</taxon>
        <taxon>Astigmata</taxon>
        <taxon>Glycyphagoidea</taxon>
        <taxon>Echimyopodidae</taxon>
        <taxon>Blomia</taxon>
    </lineage>
</organism>
<dbReference type="PANTHER" id="PTHR10094">
    <property type="entry name" value="STEROL CARRIER PROTEIN 2 SCP-2 FAMILY PROTEIN"/>
    <property type="match status" value="1"/>
</dbReference>